<gene>
    <name evidence="2" type="ORF">METZ01_LOCUS448753</name>
</gene>
<feature type="transmembrane region" description="Helical" evidence="1">
    <location>
        <begin position="21"/>
        <end position="41"/>
    </location>
</feature>
<sequence>MNSALKNKLYKIIFESDTPAGKGFDLLLIISILLSVVVVLLDSVQYYNSLYGEA</sequence>
<evidence type="ECO:0008006" key="3">
    <source>
        <dbReference type="Google" id="ProtNLM"/>
    </source>
</evidence>
<organism evidence="2">
    <name type="scientific">marine metagenome</name>
    <dbReference type="NCBI Taxonomy" id="408172"/>
    <lineage>
        <taxon>unclassified sequences</taxon>
        <taxon>metagenomes</taxon>
        <taxon>ecological metagenomes</taxon>
    </lineage>
</organism>
<dbReference type="AlphaFoldDB" id="A0A382ZKY6"/>
<keyword evidence="1" id="KW-1133">Transmembrane helix</keyword>
<dbReference type="EMBL" id="UINC01184609">
    <property type="protein sequence ID" value="SVD95899.1"/>
    <property type="molecule type" value="Genomic_DNA"/>
</dbReference>
<name>A0A382ZKY6_9ZZZZ</name>
<keyword evidence="1" id="KW-0812">Transmembrane</keyword>
<evidence type="ECO:0000313" key="2">
    <source>
        <dbReference type="EMBL" id="SVD95899.1"/>
    </source>
</evidence>
<keyword evidence="1" id="KW-0472">Membrane</keyword>
<feature type="non-terminal residue" evidence="2">
    <location>
        <position position="54"/>
    </location>
</feature>
<protein>
    <recommendedName>
        <fullName evidence="3">Ion transport domain-containing protein</fullName>
    </recommendedName>
</protein>
<proteinExistence type="predicted"/>
<reference evidence="2" key="1">
    <citation type="submission" date="2018-05" db="EMBL/GenBank/DDBJ databases">
        <authorList>
            <person name="Lanie J.A."/>
            <person name="Ng W.-L."/>
            <person name="Kazmierczak K.M."/>
            <person name="Andrzejewski T.M."/>
            <person name="Davidsen T.M."/>
            <person name="Wayne K.J."/>
            <person name="Tettelin H."/>
            <person name="Glass J.I."/>
            <person name="Rusch D."/>
            <person name="Podicherti R."/>
            <person name="Tsui H.-C.T."/>
            <person name="Winkler M.E."/>
        </authorList>
    </citation>
    <scope>NUCLEOTIDE SEQUENCE</scope>
</reference>
<accession>A0A382ZKY6</accession>
<evidence type="ECO:0000256" key="1">
    <source>
        <dbReference type="SAM" id="Phobius"/>
    </source>
</evidence>